<gene>
    <name evidence="4" type="ORF">ABWK59_31260</name>
</gene>
<keyword evidence="2" id="KW-0812">Transmembrane</keyword>
<reference evidence="4" key="1">
    <citation type="submission" date="2024-06" db="EMBL/GenBank/DDBJ databases">
        <title>The genome sequences of Kitasatospora sp. strain HUAS MG31.</title>
        <authorList>
            <person name="Mo P."/>
        </authorList>
    </citation>
    <scope>NUCLEOTIDE SEQUENCE</scope>
    <source>
        <strain evidence="4">HUAS MG31</strain>
    </source>
</reference>
<dbReference type="RefSeq" id="WP_354644021.1">
    <property type="nucleotide sequence ID" value="NZ_CP159872.1"/>
</dbReference>
<dbReference type="InterPro" id="IPR014044">
    <property type="entry name" value="CAP_dom"/>
</dbReference>
<dbReference type="KEGG" id="kcm:ABWK59_31260"/>
<keyword evidence="2" id="KW-1133">Transmembrane helix</keyword>
<sequence>MPDRPAAYEDSGAQMFPEDDQPTHLLPPVVEDHPAGAPEGRRRGRRAAGGRHGRGRSAGGRLGAGLVISGAAAVTAIGLGAYLLTGPDGTVAAPVAAGASAPALPTGPTTADPAAPTAGASPSAATAAPADTASAAPTAAVSPTAAAPTTAAPAPSAPARSVPTKPAAAPTADAPKPGGPAVGTAAEFARQVVDLTNAERAKAGCGPLQADSRLQAAAQGHADDMAARNYYEHSSPEGRHADDRMRAAGYPVGAWGENIHRSPRDAAAAVRDWMNSPAHRENILNCAYKHLGVGVNMSANGPWWVQNFGSPR</sequence>
<organism evidence="4">
    <name type="scientific">Kitasatospora camelliae</name>
    <dbReference type="NCBI Taxonomy" id="3156397"/>
    <lineage>
        <taxon>Bacteria</taxon>
        <taxon>Bacillati</taxon>
        <taxon>Actinomycetota</taxon>
        <taxon>Actinomycetes</taxon>
        <taxon>Kitasatosporales</taxon>
        <taxon>Streptomycetaceae</taxon>
        <taxon>Kitasatospora</taxon>
    </lineage>
</organism>
<evidence type="ECO:0000256" key="1">
    <source>
        <dbReference type="SAM" id="MobiDB-lite"/>
    </source>
</evidence>
<dbReference type="SUPFAM" id="SSF55797">
    <property type="entry name" value="PR-1-like"/>
    <property type="match status" value="1"/>
</dbReference>
<feature type="compositionally biased region" description="Low complexity" evidence="1">
    <location>
        <begin position="101"/>
        <end position="176"/>
    </location>
</feature>
<evidence type="ECO:0000259" key="3">
    <source>
        <dbReference type="Pfam" id="PF00188"/>
    </source>
</evidence>
<dbReference type="InterPro" id="IPR035940">
    <property type="entry name" value="CAP_sf"/>
</dbReference>
<evidence type="ECO:0000256" key="2">
    <source>
        <dbReference type="SAM" id="Phobius"/>
    </source>
</evidence>
<name>A0AAU8K4W6_9ACTN</name>
<dbReference type="PANTHER" id="PTHR31157:SF1">
    <property type="entry name" value="SCP DOMAIN-CONTAINING PROTEIN"/>
    <property type="match status" value="1"/>
</dbReference>
<feature type="region of interest" description="Disordered" evidence="1">
    <location>
        <begin position="101"/>
        <end position="182"/>
    </location>
</feature>
<feature type="transmembrane region" description="Helical" evidence="2">
    <location>
        <begin position="62"/>
        <end position="84"/>
    </location>
</feature>
<accession>A0AAU8K4W6</accession>
<dbReference type="Pfam" id="PF00188">
    <property type="entry name" value="CAP"/>
    <property type="match status" value="1"/>
</dbReference>
<dbReference type="AlphaFoldDB" id="A0AAU8K4W6"/>
<evidence type="ECO:0000313" key="4">
    <source>
        <dbReference type="EMBL" id="XCM83086.1"/>
    </source>
</evidence>
<proteinExistence type="predicted"/>
<dbReference type="PANTHER" id="PTHR31157">
    <property type="entry name" value="SCP DOMAIN-CONTAINING PROTEIN"/>
    <property type="match status" value="1"/>
</dbReference>
<dbReference type="EMBL" id="CP159872">
    <property type="protein sequence ID" value="XCM83086.1"/>
    <property type="molecule type" value="Genomic_DNA"/>
</dbReference>
<dbReference type="CDD" id="cd05379">
    <property type="entry name" value="CAP_bacterial"/>
    <property type="match status" value="1"/>
</dbReference>
<keyword evidence="2" id="KW-0472">Membrane</keyword>
<feature type="compositionally biased region" description="Basic residues" evidence="1">
    <location>
        <begin position="42"/>
        <end position="55"/>
    </location>
</feature>
<protein>
    <submittedName>
        <fullName evidence="4">CAP domain-containing protein</fullName>
    </submittedName>
</protein>
<feature type="domain" description="SCP" evidence="3">
    <location>
        <begin position="193"/>
        <end position="308"/>
    </location>
</feature>
<dbReference type="Gene3D" id="3.40.33.10">
    <property type="entry name" value="CAP"/>
    <property type="match status" value="1"/>
</dbReference>
<feature type="region of interest" description="Disordered" evidence="1">
    <location>
        <begin position="1"/>
        <end position="62"/>
    </location>
</feature>